<dbReference type="AlphaFoldDB" id="A0A7J9IKY3"/>
<comment type="caution">
    <text evidence="1">The sequence shown here is derived from an EMBL/GenBank/DDBJ whole genome shotgun (WGS) entry which is preliminary data.</text>
</comment>
<dbReference type="EMBL" id="JABFAE010000002">
    <property type="protein sequence ID" value="MBA0822791.1"/>
    <property type="molecule type" value="Genomic_DNA"/>
</dbReference>
<evidence type="ECO:0000313" key="2">
    <source>
        <dbReference type="Proteomes" id="UP000593575"/>
    </source>
</evidence>
<name>A0A7J9IKY3_9ROSI</name>
<protein>
    <submittedName>
        <fullName evidence="1">Uncharacterized protein</fullName>
    </submittedName>
</protein>
<keyword evidence="2" id="KW-1185">Reference proteome</keyword>
<proteinExistence type="predicted"/>
<feature type="non-terminal residue" evidence="1">
    <location>
        <position position="53"/>
    </location>
</feature>
<gene>
    <name evidence="1" type="ORF">Goarm_019571</name>
</gene>
<evidence type="ECO:0000313" key="1">
    <source>
        <dbReference type="EMBL" id="MBA0822791.1"/>
    </source>
</evidence>
<organism evidence="1 2">
    <name type="scientific">Gossypium armourianum</name>
    <dbReference type="NCBI Taxonomy" id="34283"/>
    <lineage>
        <taxon>Eukaryota</taxon>
        <taxon>Viridiplantae</taxon>
        <taxon>Streptophyta</taxon>
        <taxon>Embryophyta</taxon>
        <taxon>Tracheophyta</taxon>
        <taxon>Spermatophyta</taxon>
        <taxon>Magnoliopsida</taxon>
        <taxon>eudicotyledons</taxon>
        <taxon>Gunneridae</taxon>
        <taxon>Pentapetalae</taxon>
        <taxon>rosids</taxon>
        <taxon>malvids</taxon>
        <taxon>Malvales</taxon>
        <taxon>Malvaceae</taxon>
        <taxon>Malvoideae</taxon>
        <taxon>Gossypium</taxon>
    </lineage>
</organism>
<reference evidence="1 2" key="1">
    <citation type="journal article" date="2019" name="Genome Biol. Evol.">
        <title>Insights into the evolution of the New World diploid cottons (Gossypium, subgenus Houzingenia) based on genome sequencing.</title>
        <authorList>
            <person name="Grover C.E."/>
            <person name="Arick M.A. 2nd"/>
            <person name="Thrash A."/>
            <person name="Conover J.L."/>
            <person name="Sanders W.S."/>
            <person name="Peterson D.G."/>
            <person name="Frelichowski J.E."/>
            <person name="Scheffler J.A."/>
            <person name="Scheffler B.E."/>
            <person name="Wendel J.F."/>
        </authorList>
    </citation>
    <scope>NUCLEOTIDE SEQUENCE [LARGE SCALE GENOMIC DNA]</scope>
    <source>
        <strain evidence="1">6</strain>
        <tissue evidence="1">Leaf</tissue>
    </source>
</reference>
<accession>A0A7J9IKY3</accession>
<dbReference type="Proteomes" id="UP000593575">
    <property type="component" value="Unassembled WGS sequence"/>
</dbReference>
<sequence>MSKILKTLESDVEFLEMPTKPFHQLPLETSMEVHNCENSNNEPSTPLDGVTIA</sequence>